<feature type="repeat" description="TPR" evidence="8">
    <location>
        <begin position="241"/>
        <end position="274"/>
    </location>
</feature>
<keyword evidence="6" id="KW-0677">Repeat</keyword>
<dbReference type="InterPro" id="IPR011990">
    <property type="entry name" value="TPR-like_helical_dom_sf"/>
</dbReference>
<dbReference type="Pfam" id="PF13844">
    <property type="entry name" value="Glyco_transf_41"/>
    <property type="match status" value="2"/>
</dbReference>
<dbReference type="EC" id="2.4.1.255" evidence="3"/>
<dbReference type="InterPro" id="IPR051939">
    <property type="entry name" value="Glycosyltr_41/O-GlcNAc_trsf"/>
</dbReference>
<evidence type="ECO:0000256" key="1">
    <source>
        <dbReference type="ARBA" id="ARBA00004922"/>
    </source>
</evidence>
<evidence type="ECO:0000256" key="7">
    <source>
        <dbReference type="ARBA" id="ARBA00022803"/>
    </source>
</evidence>
<dbReference type="Gene3D" id="1.25.40.10">
    <property type="entry name" value="Tetratricopeptide repeat domain"/>
    <property type="match status" value="4"/>
</dbReference>
<feature type="repeat" description="TPR" evidence="8">
    <location>
        <begin position="173"/>
        <end position="206"/>
    </location>
</feature>
<evidence type="ECO:0000256" key="3">
    <source>
        <dbReference type="ARBA" id="ARBA00011970"/>
    </source>
</evidence>
<dbReference type="GO" id="GO:0097363">
    <property type="term" value="F:protein O-acetylglucosaminyltransferase activity"/>
    <property type="evidence" value="ECO:0007669"/>
    <property type="project" value="UniProtKB-EC"/>
</dbReference>
<keyword evidence="7 8" id="KW-0802">TPR repeat</keyword>
<reference evidence="11" key="1">
    <citation type="submission" date="2021-04" db="EMBL/GenBank/DDBJ databases">
        <authorList>
            <person name="Vanwijnsberghe S."/>
        </authorList>
    </citation>
    <scope>NUCLEOTIDE SEQUENCE</scope>
    <source>
        <strain evidence="11">LMG 31841</strain>
    </source>
</reference>
<feature type="domain" description="O-GlcNAc transferase C-terminal" evidence="10">
    <location>
        <begin position="311"/>
        <end position="473"/>
    </location>
</feature>
<evidence type="ECO:0000256" key="6">
    <source>
        <dbReference type="ARBA" id="ARBA00022737"/>
    </source>
</evidence>
<feature type="repeat" description="TPR" evidence="8">
    <location>
        <begin position="207"/>
        <end position="240"/>
    </location>
</feature>
<dbReference type="InterPro" id="IPR019734">
    <property type="entry name" value="TPR_rpt"/>
</dbReference>
<comment type="pathway">
    <text evidence="1">Protein modification; protein glycosylation.</text>
</comment>
<evidence type="ECO:0000256" key="8">
    <source>
        <dbReference type="PROSITE-ProRule" id="PRU00339"/>
    </source>
</evidence>
<dbReference type="RefSeq" id="WP_228880029.1">
    <property type="nucleotide sequence ID" value="NZ_CAJQYX010000009.1"/>
</dbReference>
<evidence type="ECO:0000313" key="12">
    <source>
        <dbReference type="Proteomes" id="UP000789704"/>
    </source>
</evidence>
<evidence type="ECO:0000256" key="9">
    <source>
        <dbReference type="SAM" id="MobiDB-lite"/>
    </source>
</evidence>
<proteinExistence type="inferred from homology"/>
<evidence type="ECO:0000313" key="11">
    <source>
        <dbReference type="EMBL" id="CAG4908962.1"/>
    </source>
</evidence>
<dbReference type="PANTHER" id="PTHR44835">
    <property type="entry name" value="UDP-N-ACETYLGLUCOSAMINE--PEPTIDE N-ACETYLGLUCOSAMINYLTRANSFERASE SPINDLY-RELATED"/>
    <property type="match status" value="1"/>
</dbReference>
<sequence>MEQANDEEQRAGGNGHRDAQNARLPATGHADAPSTVSIADTLQAAFAHHQAGRFTEAAAHYQQILSREPDHADAVHFVGLLICDAGDIATGIEWIRRSIGLYPNAIYYNNLGNVLTRRGEHHPAIEAYREAIALRSDYAEAHSNLGNALRVAGDPAAAIDSCAAALALAPGFAEAWNNLGNAFKDHGDADAAMKSYAKALSLRPDYAEAHNNLGNVYEKQSHLVEATACYRQAIALKPKVATMHNNLGNVLRDQGLLDDAAISFRQATTLDPDLLAARSNLLLQLNFMPQVSLEEQIAEARRFGDHQVARLKRLTHEVPTAVASKPRLKIGFVSGDLRTHPVGFFLENVVAQIDTAQIELIAYATQRDEDALTARLKPHFAAWHSLAGLDDETAAHRIRADGIDILVDLSGHTTHNRLSMFAWKPAPVQVSWLGYFATTGVDAIDYILGDRHVLPDDEASHFVERPWRMPDSYVCFTPPAFDIPLGPLPASTKGALTFGCFNHLVKLNDAVVALWSRVLHAVPGSRLHLKTKQLDDASVQLSTSARFAAHGIDVARLTLEGQSPRGELLATYNRVDIALDPYPYPGGVTTVEALWMGVPVLTRRGDRFLSHVGESILNTVDLAGWIAANDDEYVARAVAFAADRDHLMHLKAGLRQQLLASPLCDAPRFARNLEGAFRGMWRQYVAASQTHSHDGARVPRAVNPDRNQLENAPNHAGRIAP</sequence>
<dbReference type="Pfam" id="PF13432">
    <property type="entry name" value="TPR_16"/>
    <property type="match status" value="2"/>
</dbReference>
<organism evidence="11 12">
    <name type="scientific">Paraburkholderia saeva</name>
    <dbReference type="NCBI Taxonomy" id="2777537"/>
    <lineage>
        <taxon>Bacteria</taxon>
        <taxon>Pseudomonadati</taxon>
        <taxon>Pseudomonadota</taxon>
        <taxon>Betaproteobacteria</taxon>
        <taxon>Burkholderiales</taxon>
        <taxon>Burkholderiaceae</taxon>
        <taxon>Paraburkholderia</taxon>
    </lineage>
</organism>
<keyword evidence="5" id="KW-0808">Transferase</keyword>
<dbReference type="Gene3D" id="3.40.50.11380">
    <property type="match status" value="1"/>
</dbReference>
<feature type="region of interest" description="Disordered" evidence="9">
    <location>
        <begin position="1"/>
        <end position="33"/>
    </location>
</feature>
<evidence type="ECO:0000256" key="2">
    <source>
        <dbReference type="ARBA" id="ARBA00005386"/>
    </source>
</evidence>
<dbReference type="Proteomes" id="UP000789704">
    <property type="component" value="Unassembled WGS sequence"/>
</dbReference>
<evidence type="ECO:0000259" key="10">
    <source>
        <dbReference type="Pfam" id="PF13844"/>
    </source>
</evidence>
<dbReference type="Pfam" id="PF13414">
    <property type="entry name" value="TPR_11"/>
    <property type="match status" value="2"/>
</dbReference>
<feature type="region of interest" description="Disordered" evidence="9">
    <location>
        <begin position="691"/>
        <end position="721"/>
    </location>
</feature>
<feature type="domain" description="O-GlcNAc transferase C-terminal" evidence="10">
    <location>
        <begin position="494"/>
        <end position="672"/>
    </location>
</feature>
<accession>A0A9N8X342</accession>
<gene>
    <name evidence="11" type="primary">ycf3</name>
    <name evidence="11" type="ORF">LMG31841_03818</name>
</gene>
<name>A0A9N8X342_9BURK</name>
<dbReference type="PROSITE" id="PS50005">
    <property type="entry name" value="TPR"/>
    <property type="match status" value="4"/>
</dbReference>
<dbReference type="Gene3D" id="3.40.50.2000">
    <property type="entry name" value="Glycogen Phosphorylase B"/>
    <property type="match status" value="1"/>
</dbReference>
<comment type="caution">
    <text evidence="11">The sequence shown here is derived from an EMBL/GenBank/DDBJ whole genome shotgun (WGS) entry which is preliminary data.</text>
</comment>
<keyword evidence="12" id="KW-1185">Reference proteome</keyword>
<dbReference type="PROSITE" id="PS50293">
    <property type="entry name" value="TPR_REGION"/>
    <property type="match status" value="1"/>
</dbReference>
<protein>
    <recommendedName>
        <fullName evidence="3">protein O-GlcNAc transferase</fullName>
        <ecNumber evidence="3">2.4.1.255</ecNumber>
    </recommendedName>
</protein>
<dbReference type="SUPFAM" id="SSF53756">
    <property type="entry name" value="UDP-Glycosyltransferase/glycogen phosphorylase"/>
    <property type="match status" value="1"/>
</dbReference>
<dbReference type="EMBL" id="CAJQZC010000007">
    <property type="protein sequence ID" value="CAG4908962.1"/>
    <property type="molecule type" value="Genomic_DNA"/>
</dbReference>
<comment type="similarity">
    <text evidence="2">Belongs to the glycosyltransferase 41 family. O-GlcNAc transferase subfamily.</text>
</comment>
<dbReference type="PANTHER" id="PTHR44835:SF1">
    <property type="entry name" value="PROTEIN O-GLCNAC TRANSFERASE"/>
    <property type="match status" value="1"/>
</dbReference>
<keyword evidence="4" id="KW-0328">Glycosyltransferase</keyword>
<evidence type="ECO:0000256" key="4">
    <source>
        <dbReference type="ARBA" id="ARBA00022676"/>
    </source>
</evidence>
<dbReference type="AlphaFoldDB" id="A0A9N8X342"/>
<dbReference type="SUPFAM" id="SSF48452">
    <property type="entry name" value="TPR-like"/>
    <property type="match status" value="2"/>
</dbReference>
<dbReference type="SMART" id="SM00028">
    <property type="entry name" value="TPR"/>
    <property type="match status" value="6"/>
</dbReference>
<dbReference type="InterPro" id="IPR029489">
    <property type="entry name" value="OGT/SEC/SPY_C"/>
</dbReference>
<evidence type="ECO:0000256" key="5">
    <source>
        <dbReference type="ARBA" id="ARBA00022679"/>
    </source>
</evidence>
<feature type="compositionally biased region" description="Basic and acidic residues" evidence="9">
    <location>
        <begin position="7"/>
        <end position="20"/>
    </location>
</feature>
<feature type="repeat" description="TPR" evidence="8">
    <location>
        <begin position="105"/>
        <end position="138"/>
    </location>
</feature>